<feature type="compositionally biased region" description="Basic and acidic residues" evidence="1">
    <location>
        <begin position="172"/>
        <end position="193"/>
    </location>
</feature>
<evidence type="ECO:0000313" key="2">
    <source>
        <dbReference type="EMBL" id="KAJ7326442.1"/>
    </source>
</evidence>
<organism evidence="2 3">
    <name type="scientific">Mycena albidolilacea</name>
    <dbReference type="NCBI Taxonomy" id="1033008"/>
    <lineage>
        <taxon>Eukaryota</taxon>
        <taxon>Fungi</taxon>
        <taxon>Dikarya</taxon>
        <taxon>Basidiomycota</taxon>
        <taxon>Agaricomycotina</taxon>
        <taxon>Agaricomycetes</taxon>
        <taxon>Agaricomycetidae</taxon>
        <taxon>Agaricales</taxon>
        <taxon>Marasmiineae</taxon>
        <taxon>Mycenaceae</taxon>
        <taxon>Mycena</taxon>
    </lineage>
</organism>
<dbReference type="Proteomes" id="UP001218218">
    <property type="component" value="Unassembled WGS sequence"/>
</dbReference>
<reference evidence="2" key="1">
    <citation type="submission" date="2023-03" db="EMBL/GenBank/DDBJ databases">
        <title>Massive genome expansion in bonnet fungi (Mycena s.s.) driven by repeated elements and novel gene families across ecological guilds.</title>
        <authorList>
            <consortium name="Lawrence Berkeley National Laboratory"/>
            <person name="Harder C.B."/>
            <person name="Miyauchi S."/>
            <person name="Viragh M."/>
            <person name="Kuo A."/>
            <person name="Thoen E."/>
            <person name="Andreopoulos B."/>
            <person name="Lu D."/>
            <person name="Skrede I."/>
            <person name="Drula E."/>
            <person name="Henrissat B."/>
            <person name="Morin E."/>
            <person name="Kohler A."/>
            <person name="Barry K."/>
            <person name="LaButti K."/>
            <person name="Morin E."/>
            <person name="Salamov A."/>
            <person name="Lipzen A."/>
            <person name="Mereny Z."/>
            <person name="Hegedus B."/>
            <person name="Baldrian P."/>
            <person name="Stursova M."/>
            <person name="Weitz H."/>
            <person name="Taylor A."/>
            <person name="Grigoriev I.V."/>
            <person name="Nagy L.G."/>
            <person name="Martin F."/>
            <person name="Kauserud H."/>
        </authorList>
    </citation>
    <scope>NUCLEOTIDE SEQUENCE</scope>
    <source>
        <strain evidence="2">CBHHK002</strain>
    </source>
</reference>
<proteinExistence type="predicted"/>
<evidence type="ECO:0000313" key="3">
    <source>
        <dbReference type="Proteomes" id="UP001218218"/>
    </source>
</evidence>
<keyword evidence="3" id="KW-1185">Reference proteome</keyword>
<sequence>MGEHILSSLQTSEQLKHKHAEAQRRYREKSVPSSVTFLSGTQSPAEILKQPVKRRANVCNSYDPELPALRNLWQRLLRNVMLATPTIVNRKPSPPLQSTVSYKIIHLPSSLRKRKFVAKFGEDAFFDFYLPQHKLHGADFLPGLAREYAQYLEKHDRPVEKGGMKGAQQDGKQVEKGGKKAKCNKEARISPKM</sequence>
<accession>A0AAD7EHS5</accession>
<feature type="region of interest" description="Disordered" evidence="1">
    <location>
        <begin position="156"/>
        <end position="193"/>
    </location>
</feature>
<protein>
    <submittedName>
        <fullName evidence="2">Uncharacterized protein</fullName>
    </submittedName>
</protein>
<gene>
    <name evidence="2" type="ORF">DFH08DRAFT_816760</name>
</gene>
<feature type="region of interest" description="Disordered" evidence="1">
    <location>
        <begin position="1"/>
        <end position="28"/>
    </location>
</feature>
<dbReference type="AlphaFoldDB" id="A0AAD7EHS5"/>
<name>A0AAD7EHS5_9AGAR</name>
<comment type="caution">
    <text evidence="2">The sequence shown here is derived from an EMBL/GenBank/DDBJ whole genome shotgun (WGS) entry which is preliminary data.</text>
</comment>
<evidence type="ECO:0000256" key="1">
    <source>
        <dbReference type="SAM" id="MobiDB-lite"/>
    </source>
</evidence>
<dbReference type="EMBL" id="JARIHO010000042">
    <property type="protein sequence ID" value="KAJ7326442.1"/>
    <property type="molecule type" value="Genomic_DNA"/>
</dbReference>